<keyword evidence="4" id="KW-0328">Glycosyltransferase</keyword>
<dbReference type="SUPFAM" id="SSF53448">
    <property type="entry name" value="Nucleotide-diphospho-sugar transferases"/>
    <property type="match status" value="1"/>
</dbReference>
<organism evidence="12 13">
    <name type="scientific">Candidozyma pseudohaemuli</name>
    <dbReference type="NCBI Taxonomy" id="418784"/>
    <lineage>
        <taxon>Eukaryota</taxon>
        <taxon>Fungi</taxon>
        <taxon>Dikarya</taxon>
        <taxon>Ascomycota</taxon>
        <taxon>Saccharomycotina</taxon>
        <taxon>Pichiomycetes</taxon>
        <taxon>Metschnikowiaceae</taxon>
        <taxon>Candidozyma</taxon>
    </lineage>
</organism>
<evidence type="ECO:0000256" key="11">
    <source>
        <dbReference type="ARBA" id="ARBA00023180"/>
    </source>
</evidence>
<dbReference type="PANTHER" id="PTHR31392">
    <property type="entry name" value="ALPHA-1,3-MANNOSYLTRANSFERASE MNN1-RELATED"/>
    <property type="match status" value="1"/>
</dbReference>
<dbReference type="AlphaFoldDB" id="A0A2P7YR08"/>
<dbReference type="OrthoDB" id="430354at2759"/>
<comment type="subcellular location">
    <subcellularLocation>
        <location evidence="1">Golgi apparatus membrane</location>
        <topology evidence="1">Single-pass type II membrane protein</topology>
    </subcellularLocation>
</comment>
<evidence type="ECO:0000256" key="7">
    <source>
        <dbReference type="ARBA" id="ARBA00022968"/>
    </source>
</evidence>
<dbReference type="Pfam" id="PF11051">
    <property type="entry name" value="Mannosyl_trans3"/>
    <property type="match status" value="1"/>
</dbReference>
<evidence type="ECO:0000256" key="8">
    <source>
        <dbReference type="ARBA" id="ARBA00022989"/>
    </source>
</evidence>
<dbReference type="GO" id="GO:0000033">
    <property type="term" value="F:alpha-1,3-mannosyltransferase activity"/>
    <property type="evidence" value="ECO:0007669"/>
    <property type="project" value="TreeGrafter"/>
</dbReference>
<comment type="pathway">
    <text evidence="2">Protein modification; protein glycosylation.</text>
</comment>
<evidence type="ECO:0000256" key="9">
    <source>
        <dbReference type="ARBA" id="ARBA00023034"/>
    </source>
</evidence>
<dbReference type="VEuPathDB" id="FungiDB:C7M61_002959"/>
<reference evidence="12 13" key="1">
    <citation type="submission" date="2018-03" db="EMBL/GenBank/DDBJ databases">
        <title>Candida pseudohaemulonii genome assembly and annotation.</title>
        <authorList>
            <person name="Munoz J.F."/>
            <person name="Gade L.G."/>
            <person name="Chow N.A."/>
            <person name="Litvintseva A.P."/>
            <person name="Loparev V.N."/>
            <person name="Cuomo C.A."/>
        </authorList>
    </citation>
    <scope>NUCLEOTIDE SEQUENCE [LARGE SCALE GENOMIC DNA]</scope>
    <source>
        <strain evidence="12 13">B12108</strain>
    </source>
</reference>
<dbReference type="Proteomes" id="UP000241107">
    <property type="component" value="Unassembled WGS sequence"/>
</dbReference>
<dbReference type="RefSeq" id="XP_024713721.1">
    <property type="nucleotide sequence ID" value="XM_024858315.1"/>
</dbReference>
<keyword evidence="5" id="KW-0808">Transferase</keyword>
<comment type="caution">
    <text evidence="12">The sequence shown here is derived from an EMBL/GenBank/DDBJ whole genome shotgun (WGS) entry which is preliminary data.</text>
</comment>
<keyword evidence="7" id="KW-0735">Signal-anchor</keyword>
<evidence type="ECO:0000256" key="3">
    <source>
        <dbReference type="ARBA" id="ARBA00009105"/>
    </source>
</evidence>
<dbReference type="GO" id="GO:0000139">
    <property type="term" value="C:Golgi membrane"/>
    <property type="evidence" value="ECO:0007669"/>
    <property type="project" value="UniProtKB-SubCell"/>
</dbReference>
<evidence type="ECO:0000313" key="13">
    <source>
        <dbReference type="Proteomes" id="UP000241107"/>
    </source>
</evidence>
<dbReference type="STRING" id="418784.A0A2P7YR08"/>
<dbReference type="PANTHER" id="PTHR31392:SF1">
    <property type="entry name" value="ALPHA-1,3-MANNOSYLTRANSFERASE MNN1-RELATED"/>
    <property type="match status" value="1"/>
</dbReference>
<evidence type="ECO:0000256" key="1">
    <source>
        <dbReference type="ARBA" id="ARBA00004323"/>
    </source>
</evidence>
<proteinExistence type="inferred from homology"/>
<keyword evidence="13" id="KW-1185">Reference proteome</keyword>
<evidence type="ECO:0000256" key="2">
    <source>
        <dbReference type="ARBA" id="ARBA00004922"/>
    </source>
</evidence>
<dbReference type="GO" id="GO:0006493">
    <property type="term" value="P:protein O-linked glycosylation"/>
    <property type="evidence" value="ECO:0007669"/>
    <property type="project" value="TreeGrafter"/>
</dbReference>
<dbReference type="GO" id="GO:0046354">
    <property type="term" value="P:mannan biosynthetic process"/>
    <property type="evidence" value="ECO:0007669"/>
    <property type="project" value="UniProtKB-ARBA"/>
</dbReference>
<comment type="similarity">
    <text evidence="3">Belongs to the MNN1/MNT family.</text>
</comment>
<evidence type="ECO:0000256" key="6">
    <source>
        <dbReference type="ARBA" id="ARBA00022692"/>
    </source>
</evidence>
<protein>
    <submittedName>
        <fullName evidence="12">Uncharacterized protein</fullName>
    </submittedName>
</protein>
<evidence type="ECO:0000313" key="12">
    <source>
        <dbReference type="EMBL" id="PSK38396.1"/>
    </source>
</evidence>
<evidence type="ECO:0000256" key="4">
    <source>
        <dbReference type="ARBA" id="ARBA00022676"/>
    </source>
</evidence>
<dbReference type="InterPro" id="IPR022751">
    <property type="entry name" value="Alpha_mannosyltransferase"/>
</dbReference>
<keyword evidence="6" id="KW-0812">Transmembrane</keyword>
<accession>A0A2P7YR08</accession>
<dbReference type="EMBL" id="PYFQ01000006">
    <property type="protein sequence ID" value="PSK38396.1"/>
    <property type="molecule type" value="Genomic_DNA"/>
</dbReference>
<evidence type="ECO:0000256" key="5">
    <source>
        <dbReference type="ARBA" id="ARBA00022679"/>
    </source>
</evidence>
<name>A0A2P7YR08_9ASCO</name>
<gene>
    <name evidence="12" type="ORF">C7M61_002959</name>
</gene>
<keyword evidence="9" id="KW-0333">Golgi apparatus</keyword>
<keyword evidence="8" id="KW-1133">Transmembrane helix</keyword>
<keyword evidence="10" id="KW-0472">Membrane</keyword>
<keyword evidence="11" id="KW-0325">Glycoprotein</keyword>
<sequence length="517" mass="58378">MKTRSRFAVVLLLAIGVFSVYVWPSRTLHTVLSSDVLALPMFLDHGSMEALCASYFDALAAEAPLPASSSTFLPLTSVTNHVEHLRIFNRCYIEKGYQLTPAARQAEQQLLPFFSELSVLADRTSFLNGIKQKMDGRGIVVSISDAEVGRALNLLRVLNHLGNELPIQFIHLDELSEVSVKLLRYAAMLPRALGRDQRISFVNVGRHLASGFDKHFKGYNRKWFAAIFTSFKEMILMDADAVPYVAPASFFDLEGYQETGAYFFRDRELDVLLKKWKIDFYKGLLPNKKTPFGFEVDSAQLHNNFFLFDSKHVAESGVVVMDRETHLLGLVIPVALLYFRKSSKILYGDKDLFWFGQLISGNSNFTFHYNTAGAMGQIEPTGEVCLAQIAHYGNNTLLWSNGGLTRCKKRTWVKDYLWYSTFREQYGSIAELRESYNKPVEVSEIIIPAVLSDKNEPGTGKRPVSNFNKRENRGCAATYYCANAMDGGRLIILDSEAKAHINTVIDVWNDHHLYGNL</sequence>
<dbReference type="InterPro" id="IPR029044">
    <property type="entry name" value="Nucleotide-diphossugar_trans"/>
</dbReference>
<dbReference type="GeneID" id="36566348"/>
<evidence type="ECO:0000256" key="10">
    <source>
        <dbReference type="ARBA" id="ARBA00023136"/>
    </source>
</evidence>